<evidence type="ECO:0000256" key="1">
    <source>
        <dbReference type="SAM" id="MobiDB-lite"/>
    </source>
</evidence>
<keyword evidence="2" id="KW-0472">Membrane</keyword>
<feature type="transmembrane region" description="Helical" evidence="2">
    <location>
        <begin position="326"/>
        <end position="346"/>
    </location>
</feature>
<sequence>MNDNDEQLEIGQEYNELSRVDEGELLDSDRGSRGLRLNMDQINEYNNELFILPGQILSPKTYEQSIFQKTNTNHQLNLTQYQSAHSRMNSTTSQQQLLNNKFTYNNIDLLDNTSSKINEDDRSDQFVFDDYQMQEHRSIDISYFDDLVTDSKRKMFNPSNKPGLIELSEISFVRSKKKGRSAITHAGTAISTDNQDEDQSTSNKNSSIFKSITLNTSSHRETLETSYSMRNTPSKRPYFKCIHGIFLRYFIFASLSLKYCLWLIIAIDATIGLVEVIGIISSASTQAQTAPYIIKHLLKLLLFIPTIIFEVLVIRHYKLIHSKVLYGLKLASSACFQIIHIVFYILNYCPSTESDGIQEINQKNTHESSKDYDCVTGYTVFVILSRIYYDFVACWVALSIVHWVRRNKLDIILGIQRPKQNLFRRDTSGEYDHEKQKLYNKDQLAIPTKGDLERQKKITKTVDHINKYSMGKSKSQKNNFRRMYSLQTQ</sequence>
<keyword evidence="4" id="KW-1185">Reference proteome</keyword>
<evidence type="ECO:0008006" key="5">
    <source>
        <dbReference type="Google" id="ProtNLM"/>
    </source>
</evidence>
<accession>A0A077ZZ69</accession>
<evidence type="ECO:0000256" key="2">
    <source>
        <dbReference type="SAM" id="Phobius"/>
    </source>
</evidence>
<feature type="transmembrane region" description="Helical" evidence="2">
    <location>
        <begin position="292"/>
        <end position="314"/>
    </location>
</feature>
<reference evidence="3 4" key="1">
    <citation type="submission" date="2014-06" db="EMBL/GenBank/DDBJ databases">
        <authorList>
            <person name="Swart Estienne"/>
        </authorList>
    </citation>
    <scope>NUCLEOTIDE SEQUENCE [LARGE SCALE GENOMIC DNA]</scope>
    <source>
        <strain evidence="3 4">130c</strain>
    </source>
</reference>
<dbReference type="AlphaFoldDB" id="A0A077ZZ69"/>
<dbReference type="InParanoid" id="A0A077ZZ69"/>
<evidence type="ECO:0000313" key="3">
    <source>
        <dbReference type="EMBL" id="CDW75225.1"/>
    </source>
</evidence>
<keyword evidence="2" id="KW-1133">Transmembrane helix</keyword>
<protein>
    <recommendedName>
        <fullName evidence="5">Transmembrane protein</fullName>
    </recommendedName>
</protein>
<organism evidence="3 4">
    <name type="scientific">Stylonychia lemnae</name>
    <name type="common">Ciliate</name>
    <dbReference type="NCBI Taxonomy" id="5949"/>
    <lineage>
        <taxon>Eukaryota</taxon>
        <taxon>Sar</taxon>
        <taxon>Alveolata</taxon>
        <taxon>Ciliophora</taxon>
        <taxon>Intramacronucleata</taxon>
        <taxon>Spirotrichea</taxon>
        <taxon>Stichotrichia</taxon>
        <taxon>Sporadotrichida</taxon>
        <taxon>Oxytrichidae</taxon>
        <taxon>Stylonychinae</taxon>
        <taxon>Stylonychia</taxon>
    </lineage>
</organism>
<proteinExistence type="predicted"/>
<evidence type="ECO:0000313" key="4">
    <source>
        <dbReference type="Proteomes" id="UP000039865"/>
    </source>
</evidence>
<dbReference type="Proteomes" id="UP000039865">
    <property type="component" value="Unassembled WGS sequence"/>
</dbReference>
<keyword evidence="2" id="KW-0812">Transmembrane</keyword>
<gene>
    <name evidence="3" type="primary">Contig13019.g13879</name>
    <name evidence="3" type="ORF">STYLEM_4212</name>
</gene>
<feature type="transmembrane region" description="Helical" evidence="2">
    <location>
        <begin position="387"/>
        <end position="404"/>
    </location>
</feature>
<dbReference type="EMBL" id="CCKQ01004091">
    <property type="protein sequence ID" value="CDW75225.1"/>
    <property type="molecule type" value="Genomic_DNA"/>
</dbReference>
<feature type="region of interest" description="Disordered" evidence="1">
    <location>
        <begin position="184"/>
        <end position="204"/>
    </location>
</feature>
<name>A0A077ZZ69_STYLE</name>